<dbReference type="InterPro" id="IPR015500">
    <property type="entry name" value="Peptidase_S8_subtilisin-rel"/>
</dbReference>
<protein>
    <submittedName>
        <fullName evidence="6">S8 family peptidase</fullName>
    </submittedName>
</protein>
<evidence type="ECO:0000256" key="4">
    <source>
        <dbReference type="ARBA" id="ARBA00022825"/>
    </source>
</evidence>
<name>A0ABY2UNJ1_9GAMM</name>
<evidence type="ECO:0000256" key="3">
    <source>
        <dbReference type="ARBA" id="ARBA00022801"/>
    </source>
</evidence>
<evidence type="ECO:0000313" key="7">
    <source>
        <dbReference type="Proteomes" id="UP000306791"/>
    </source>
</evidence>
<sequence length="838" mass="93275">MAERKPHILLNGFVQNEDFQSRRTGRGAKVPLQNRASHGQALTQQYAAIQSGYDSQRKAAPEPITEDIGIYVEIIGMPDCPLTLESLDNRDFKLRSCRKVDNREVAVVFIPENRRNVFQKKLELYLDPEEDNKSGVPSNHKLIGSISEVKLADLRSFWTDDIPLFPENEQQAVWWELWLKRRPEEEDPLGIAHQLAQRIEGCLGNTSLSFFDSVVVLIRASANQLKSAPELISNLQELRRAKETPTVLVESSPKEQQEWVANLSERVQISEDVSTAVTILDAGVNYNHPLIQLVCSSERADCWDPDWPHFDTYGVLGFNDHGTRQAGLAVFGDLHSALVSTETIELNHCIESARILPPSGNNEPELYGDITVGTASKLEIDAPDINRVFSLSVTAEPDSIGGLPSSWSSELDQFSAGFEDGKLRLFVISAGNNRSIAANLDYWEQVQLAEIEDPAQSWNALTIGAYTERTTNDDPDFDGWSPLAVSGDIAPASRSSVNWEWRKFAPFKPELVAEGGNRLLSPDKTEVTDADTVSLLTTSGRSSGQLFEVSADTSAACAQVSGHAAILMAEYPDFWPESIRALLVHSAEWTPKMRERFGLLNKSHSPKIAKETMLRTFGFGVPNLERARYSANHTLTLLAQGELQPFVKVSNASASADPKLNEMRLHELPWPIHALQQLPPELEVQLRVTLSYFIEPNPGRRGYRSRYTYPSHGLRFDVIRPGQSLENFRASINKVANEAMEDYTGPEGDSDGWGLGSALRSRGSLHSDTWIGPAAALADMHTIAVYPVGGWWKYRTALDRWKNEVRYSLVVSIDTPDENIDIYTSVESLIEAVVEVSV</sequence>
<dbReference type="SUPFAM" id="SSF52743">
    <property type="entry name" value="Subtilisin-like"/>
    <property type="match status" value="1"/>
</dbReference>
<evidence type="ECO:0000256" key="1">
    <source>
        <dbReference type="ARBA" id="ARBA00011073"/>
    </source>
</evidence>
<dbReference type="InterPro" id="IPR050131">
    <property type="entry name" value="Peptidase_S8_subtilisin-like"/>
</dbReference>
<proteinExistence type="inferred from homology"/>
<evidence type="ECO:0000259" key="5">
    <source>
        <dbReference type="Pfam" id="PF00082"/>
    </source>
</evidence>
<dbReference type="PANTHER" id="PTHR43806">
    <property type="entry name" value="PEPTIDASE S8"/>
    <property type="match status" value="1"/>
</dbReference>
<dbReference type="InterPro" id="IPR036852">
    <property type="entry name" value="Peptidase_S8/S53_dom_sf"/>
</dbReference>
<dbReference type="Gene3D" id="3.40.50.200">
    <property type="entry name" value="Peptidase S8/S53 domain"/>
    <property type="match status" value="1"/>
</dbReference>
<evidence type="ECO:0000313" key="6">
    <source>
        <dbReference type="EMBL" id="TLM79873.1"/>
    </source>
</evidence>
<dbReference type="Proteomes" id="UP000306791">
    <property type="component" value="Unassembled WGS sequence"/>
</dbReference>
<keyword evidence="7" id="KW-1185">Reference proteome</keyword>
<dbReference type="InterPro" id="IPR000209">
    <property type="entry name" value="Peptidase_S8/S53_dom"/>
</dbReference>
<evidence type="ECO:0000256" key="2">
    <source>
        <dbReference type="ARBA" id="ARBA00022670"/>
    </source>
</evidence>
<dbReference type="PROSITE" id="PS00136">
    <property type="entry name" value="SUBTILASE_ASP"/>
    <property type="match status" value="1"/>
</dbReference>
<gene>
    <name evidence="6" type="ORF">FDY93_00380</name>
</gene>
<dbReference type="CDD" id="cd04847">
    <property type="entry name" value="Peptidases_S8_Subtilisin_like_2"/>
    <property type="match status" value="1"/>
</dbReference>
<accession>A0ABY2UNJ1</accession>
<dbReference type="InterPro" id="IPR023827">
    <property type="entry name" value="Peptidase_S8_Asp-AS"/>
</dbReference>
<feature type="domain" description="Peptidase S8/S53" evidence="5">
    <location>
        <begin position="275"/>
        <end position="620"/>
    </location>
</feature>
<comment type="similarity">
    <text evidence="1">Belongs to the peptidase S8 family.</text>
</comment>
<dbReference type="InterPro" id="IPR034074">
    <property type="entry name" value="Y4bN_pept_dom"/>
</dbReference>
<reference evidence="6 7" key="1">
    <citation type="submission" date="2019-05" db="EMBL/GenBank/DDBJ databases">
        <title>Microbulbifer harenosus sp. nov., an alginate-degrading bacterium isolated from coastal sand.</title>
        <authorList>
            <person name="Huang H."/>
            <person name="Mo K."/>
            <person name="Bao S."/>
        </authorList>
    </citation>
    <scope>NUCLEOTIDE SEQUENCE [LARGE SCALE GENOMIC DNA]</scope>
    <source>
        <strain evidence="6 7">HB161719</strain>
    </source>
</reference>
<keyword evidence="4" id="KW-0720">Serine protease</keyword>
<dbReference type="PRINTS" id="PR00723">
    <property type="entry name" value="SUBTILISIN"/>
</dbReference>
<keyword evidence="2" id="KW-0645">Protease</keyword>
<organism evidence="6 7">
    <name type="scientific">Microbulbifer harenosus</name>
    <dbReference type="NCBI Taxonomy" id="2576840"/>
    <lineage>
        <taxon>Bacteria</taxon>
        <taxon>Pseudomonadati</taxon>
        <taxon>Pseudomonadota</taxon>
        <taxon>Gammaproteobacteria</taxon>
        <taxon>Cellvibrionales</taxon>
        <taxon>Microbulbiferaceae</taxon>
        <taxon>Microbulbifer</taxon>
    </lineage>
</organism>
<dbReference type="PANTHER" id="PTHR43806:SF11">
    <property type="entry name" value="CEREVISIN-RELATED"/>
    <property type="match status" value="1"/>
</dbReference>
<comment type="caution">
    <text evidence="6">The sequence shown here is derived from an EMBL/GenBank/DDBJ whole genome shotgun (WGS) entry which is preliminary data.</text>
</comment>
<dbReference type="EMBL" id="VANI01000001">
    <property type="protein sequence ID" value="TLM79873.1"/>
    <property type="molecule type" value="Genomic_DNA"/>
</dbReference>
<keyword evidence="3" id="KW-0378">Hydrolase</keyword>
<dbReference type="Pfam" id="PF00082">
    <property type="entry name" value="Peptidase_S8"/>
    <property type="match status" value="1"/>
</dbReference>